<gene>
    <name evidence="4" type="ORF">ERS852491_03658</name>
</gene>
<dbReference type="Pfam" id="PF08240">
    <property type="entry name" value="ADH_N"/>
    <property type="match status" value="1"/>
</dbReference>
<protein>
    <submittedName>
        <fullName evidence="4">S-(Hydroxymethyl)mycothiol dehydrogenase</fullName>
        <ecNumber evidence="4">1.1.1.306</ecNumber>
    </submittedName>
</protein>
<dbReference type="SUPFAM" id="SSF50129">
    <property type="entry name" value="GroES-like"/>
    <property type="match status" value="1"/>
</dbReference>
<evidence type="ECO:0000259" key="2">
    <source>
        <dbReference type="Pfam" id="PF00107"/>
    </source>
</evidence>
<organism evidence="4 5">
    <name type="scientific">Faecalicatena contorta</name>
    <dbReference type="NCBI Taxonomy" id="39482"/>
    <lineage>
        <taxon>Bacteria</taxon>
        <taxon>Bacillati</taxon>
        <taxon>Bacillota</taxon>
        <taxon>Clostridia</taxon>
        <taxon>Lachnospirales</taxon>
        <taxon>Lachnospiraceae</taxon>
        <taxon>Faecalicatena</taxon>
    </lineage>
</organism>
<dbReference type="AlphaFoldDB" id="A0A174IYU8"/>
<dbReference type="GO" id="GO:0050607">
    <property type="term" value="F:mycothiol-dependent formaldehyde dehydrogenase activity"/>
    <property type="evidence" value="ECO:0007669"/>
    <property type="project" value="UniProtKB-EC"/>
</dbReference>
<feature type="domain" description="Alcohol dehydrogenase-like N-terminal" evidence="3">
    <location>
        <begin position="62"/>
        <end position="167"/>
    </location>
</feature>
<dbReference type="InterPro" id="IPR011032">
    <property type="entry name" value="GroES-like_sf"/>
</dbReference>
<dbReference type="SUPFAM" id="SSF51735">
    <property type="entry name" value="NAD(P)-binding Rossmann-fold domains"/>
    <property type="match status" value="1"/>
</dbReference>
<dbReference type="STRING" id="39482.ERS852491_03658"/>
<sequence length="383" mass="41831">MDLKIDDIVKQVLSEVGTHKENRTAFTLERMPVLTGNETGRSAVLVSPESYELKEYKLPEIGAKEILVEVEGCCVSPSDTIEFMKEKRVGQASLLGQQGTGRIVKLGSPSLQDAAGTALKVGDRVVAVKKAGGAATAFGANRGSAGSGFHGWYSNYVVLRADNQIYQVNDLDLESRLLTETVIAVNSAVQRTVKLGHLDSSKRVIVLGCGLEGLTAIAILNCMGIYNIIAIDGDEQALKLAIEFGARESINYRNKNGISAVLEKIQKYFGGSLADAVFQCTASPLGRSTAKRFAKNSGSICELQYVLGKSKTAVKHYEDSMPAGGRYYTTRDYEECFKFMKKAAEKDLPLYRLITHRYRLEEINEAHWSAIRGEGLAIAVFNR</sequence>
<proteinExistence type="predicted"/>
<dbReference type="InterPro" id="IPR036291">
    <property type="entry name" value="NAD(P)-bd_dom_sf"/>
</dbReference>
<reference evidence="4 5" key="1">
    <citation type="submission" date="2015-09" db="EMBL/GenBank/DDBJ databases">
        <authorList>
            <consortium name="Pathogen Informatics"/>
        </authorList>
    </citation>
    <scope>NUCLEOTIDE SEQUENCE [LARGE SCALE GENOMIC DNA]</scope>
    <source>
        <strain evidence="4 5">2789STDY5834876</strain>
    </source>
</reference>
<dbReference type="Proteomes" id="UP000095544">
    <property type="component" value="Unassembled WGS sequence"/>
</dbReference>
<dbReference type="Gene3D" id="3.40.50.720">
    <property type="entry name" value="NAD(P)-binding Rossmann-like Domain"/>
    <property type="match status" value="1"/>
</dbReference>
<dbReference type="Gene3D" id="3.90.180.10">
    <property type="entry name" value="Medium-chain alcohol dehydrogenases, catalytic domain"/>
    <property type="match status" value="1"/>
</dbReference>
<dbReference type="PANTHER" id="PTHR43401">
    <property type="entry name" value="L-THREONINE 3-DEHYDROGENASE"/>
    <property type="match status" value="1"/>
</dbReference>
<dbReference type="EMBL" id="CYZU01000042">
    <property type="protein sequence ID" value="CUO90040.1"/>
    <property type="molecule type" value="Genomic_DNA"/>
</dbReference>
<feature type="domain" description="Alcohol dehydrogenase-like C-terminal" evidence="2">
    <location>
        <begin position="213"/>
        <end position="305"/>
    </location>
</feature>
<evidence type="ECO:0000313" key="5">
    <source>
        <dbReference type="Proteomes" id="UP000095544"/>
    </source>
</evidence>
<dbReference type="InterPro" id="IPR050129">
    <property type="entry name" value="Zn_alcohol_dh"/>
</dbReference>
<dbReference type="Pfam" id="PF00107">
    <property type="entry name" value="ADH_zinc_N"/>
    <property type="match status" value="1"/>
</dbReference>
<dbReference type="InterPro" id="IPR013154">
    <property type="entry name" value="ADH-like_N"/>
</dbReference>
<dbReference type="RefSeq" id="WP_050641398.1">
    <property type="nucleotide sequence ID" value="NZ_CABKUE010000009.1"/>
</dbReference>
<evidence type="ECO:0000259" key="3">
    <source>
        <dbReference type="Pfam" id="PF08240"/>
    </source>
</evidence>
<dbReference type="EC" id="1.1.1.306" evidence="4"/>
<dbReference type="OrthoDB" id="2064578at2"/>
<evidence type="ECO:0000256" key="1">
    <source>
        <dbReference type="ARBA" id="ARBA00023002"/>
    </source>
</evidence>
<accession>A0A174IYU8</accession>
<dbReference type="PANTHER" id="PTHR43401:SF2">
    <property type="entry name" value="L-THREONINE 3-DEHYDROGENASE"/>
    <property type="match status" value="1"/>
</dbReference>
<evidence type="ECO:0000313" key="4">
    <source>
        <dbReference type="EMBL" id="CUO90040.1"/>
    </source>
</evidence>
<keyword evidence="1 4" id="KW-0560">Oxidoreductase</keyword>
<name>A0A174IYU8_9FIRM</name>
<dbReference type="InterPro" id="IPR013149">
    <property type="entry name" value="ADH-like_C"/>
</dbReference>